<accession>A0A813F8U4</accession>
<dbReference type="AlphaFoldDB" id="A0A813F8U4"/>
<dbReference type="EMBL" id="CAJNNV010024867">
    <property type="protein sequence ID" value="CAE8610934.1"/>
    <property type="molecule type" value="Genomic_DNA"/>
</dbReference>
<dbReference type="OrthoDB" id="409937at2759"/>
<proteinExistence type="predicted"/>
<sequence length="167" mass="17255">MGCGALNGHRYEVIALNCLEDDKPKAHAPALSAGKGSGSGSPPPRDMPPGQQLPGGQPHDAEKPGKYLPGQGMDGVEVVEGDSELSRAAVAANDENLLQKYAKFASEGKKRAPGGTKRVFAPSSGPLSGEPLHSNRVPSAQYDADEFKVGLGGLKLQHHLATRVAAG</sequence>
<dbReference type="OMA" id="AHEANEM"/>
<evidence type="ECO:0000313" key="2">
    <source>
        <dbReference type="EMBL" id="CAE8610934.1"/>
    </source>
</evidence>
<evidence type="ECO:0000256" key="1">
    <source>
        <dbReference type="SAM" id="MobiDB-lite"/>
    </source>
</evidence>
<keyword evidence="3" id="KW-1185">Reference proteome</keyword>
<protein>
    <submittedName>
        <fullName evidence="2">Uncharacterized protein</fullName>
    </submittedName>
</protein>
<evidence type="ECO:0000313" key="3">
    <source>
        <dbReference type="Proteomes" id="UP000654075"/>
    </source>
</evidence>
<reference evidence="2" key="1">
    <citation type="submission" date="2021-02" db="EMBL/GenBank/DDBJ databases">
        <authorList>
            <person name="Dougan E. K."/>
            <person name="Rhodes N."/>
            <person name="Thang M."/>
            <person name="Chan C."/>
        </authorList>
    </citation>
    <scope>NUCLEOTIDE SEQUENCE</scope>
</reference>
<organism evidence="2 3">
    <name type="scientific">Polarella glacialis</name>
    <name type="common">Dinoflagellate</name>
    <dbReference type="NCBI Taxonomy" id="89957"/>
    <lineage>
        <taxon>Eukaryota</taxon>
        <taxon>Sar</taxon>
        <taxon>Alveolata</taxon>
        <taxon>Dinophyceae</taxon>
        <taxon>Suessiales</taxon>
        <taxon>Suessiaceae</taxon>
        <taxon>Polarella</taxon>
    </lineage>
</organism>
<feature type="compositionally biased region" description="Low complexity" evidence="1">
    <location>
        <begin position="48"/>
        <end position="58"/>
    </location>
</feature>
<comment type="caution">
    <text evidence="2">The sequence shown here is derived from an EMBL/GenBank/DDBJ whole genome shotgun (WGS) entry which is preliminary data.</text>
</comment>
<gene>
    <name evidence="2" type="ORF">PGLA1383_LOCUS28743</name>
</gene>
<feature type="region of interest" description="Disordered" evidence="1">
    <location>
        <begin position="108"/>
        <end position="137"/>
    </location>
</feature>
<dbReference type="Proteomes" id="UP000654075">
    <property type="component" value="Unassembled WGS sequence"/>
</dbReference>
<feature type="region of interest" description="Disordered" evidence="1">
    <location>
        <begin position="25"/>
        <end position="74"/>
    </location>
</feature>
<name>A0A813F8U4_POLGL</name>